<dbReference type="OrthoDB" id="5397989at2"/>
<dbReference type="STRING" id="735517.SAMN05444272_4008"/>
<keyword evidence="3" id="KW-1185">Reference proteome</keyword>
<dbReference type="PANTHER" id="PTHR39341">
    <property type="entry name" value="BSL7085 PROTEIN"/>
    <property type="match status" value="1"/>
</dbReference>
<dbReference type="Gene3D" id="1.10.3910.10">
    <property type="entry name" value="SP0561-like"/>
    <property type="match status" value="1"/>
</dbReference>
<dbReference type="Proteomes" id="UP000186002">
    <property type="component" value="Unassembled WGS sequence"/>
</dbReference>
<name>A0A1M7NVV7_9HYPH</name>
<dbReference type="InterPro" id="IPR023883">
    <property type="entry name" value="CHP03980_redox-disulphide"/>
</dbReference>
<dbReference type="InterPro" id="IPR015077">
    <property type="entry name" value="DUF1858"/>
</dbReference>
<dbReference type="PANTHER" id="PTHR39341:SF1">
    <property type="entry name" value="DUF1858 DOMAIN-CONTAINING PROTEIN"/>
    <property type="match status" value="1"/>
</dbReference>
<feature type="domain" description="DUF1858" evidence="1">
    <location>
        <begin position="9"/>
        <end position="61"/>
    </location>
</feature>
<dbReference type="RefSeq" id="WP_084082148.1">
    <property type="nucleotide sequence ID" value="NZ_FRBW01000005.1"/>
</dbReference>
<sequence length="72" mass="7951">MQATLIPPITPDTILDEMMAAYKATIPLFIHRKMLCIGCPVARLHDVREACHEHGIPLQEFLDELNAAATGP</sequence>
<dbReference type="SUPFAM" id="SSF140683">
    <property type="entry name" value="SP0561-like"/>
    <property type="match status" value="1"/>
</dbReference>
<evidence type="ECO:0000259" key="1">
    <source>
        <dbReference type="Pfam" id="PF08984"/>
    </source>
</evidence>
<organism evidence="2 3">
    <name type="scientific">Roseibium suaedae</name>
    <dbReference type="NCBI Taxonomy" id="735517"/>
    <lineage>
        <taxon>Bacteria</taxon>
        <taxon>Pseudomonadati</taxon>
        <taxon>Pseudomonadota</taxon>
        <taxon>Alphaproteobacteria</taxon>
        <taxon>Hyphomicrobiales</taxon>
        <taxon>Stappiaceae</taxon>
        <taxon>Roseibium</taxon>
    </lineage>
</organism>
<proteinExistence type="predicted"/>
<evidence type="ECO:0000313" key="2">
    <source>
        <dbReference type="EMBL" id="SHN08219.1"/>
    </source>
</evidence>
<protein>
    <submittedName>
        <fullName evidence="2">Hybrid cluster protein-associated redox disulfide domain-containing protein</fullName>
    </submittedName>
</protein>
<dbReference type="AlphaFoldDB" id="A0A1M7NVV7"/>
<evidence type="ECO:0000313" key="3">
    <source>
        <dbReference type="Proteomes" id="UP000186002"/>
    </source>
</evidence>
<dbReference type="NCBIfam" id="TIGR03980">
    <property type="entry name" value="prismane_assoc"/>
    <property type="match status" value="1"/>
</dbReference>
<dbReference type="InterPro" id="IPR038062">
    <property type="entry name" value="ScdA-like_N_sf"/>
</dbReference>
<accession>A0A1M7NVV7</accession>
<dbReference type="EMBL" id="FRBW01000005">
    <property type="protein sequence ID" value="SHN08219.1"/>
    <property type="molecule type" value="Genomic_DNA"/>
</dbReference>
<gene>
    <name evidence="2" type="ORF">SAMN05444272_4008</name>
</gene>
<reference evidence="2 3" key="1">
    <citation type="submission" date="2016-11" db="EMBL/GenBank/DDBJ databases">
        <authorList>
            <person name="Jaros S."/>
            <person name="Januszkiewicz K."/>
            <person name="Wedrychowicz H."/>
        </authorList>
    </citation>
    <scope>NUCLEOTIDE SEQUENCE [LARGE SCALE GENOMIC DNA]</scope>
    <source>
        <strain evidence="2 3">DSM 22153</strain>
    </source>
</reference>
<dbReference type="Pfam" id="PF08984">
    <property type="entry name" value="DUF1858"/>
    <property type="match status" value="1"/>
</dbReference>